<evidence type="ECO:0000313" key="2">
    <source>
        <dbReference type="EMBL" id="PTQ41217.1"/>
    </source>
</evidence>
<dbReference type="OrthoDB" id="1841988at2759"/>
<proteinExistence type="inferred from homology"/>
<dbReference type="GO" id="GO:0009733">
    <property type="term" value="P:response to auxin"/>
    <property type="evidence" value="ECO:0007669"/>
    <property type="project" value="InterPro"/>
</dbReference>
<keyword evidence="3" id="KW-1185">Reference proteome</keyword>
<dbReference type="PANTHER" id="PTHR31374:SF32">
    <property type="entry name" value="SAUR FAMILY PROTEIN"/>
    <property type="match status" value="1"/>
</dbReference>
<evidence type="ECO:0000256" key="1">
    <source>
        <dbReference type="ARBA" id="ARBA00006974"/>
    </source>
</evidence>
<dbReference type="AlphaFoldDB" id="A0A2R6X536"/>
<protein>
    <submittedName>
        <fullName evidence="2">Uncharacterized protein</fullName>
    </submittedName>
</protein>
<dbReference type="Gramene" id="Mp6g02400.1">
    <property type="protein sequence ID" value="Mp6g02400.1.cds1"/>
    <property type="gene ID" value="Mp6g02400"/>
</dbReference>
<organism evidence="2 3">
    <name type="scientific">Marchantia polymorpha</name>
    <name type="common">Common liverwort</name>
    <name type="synonym">Marchantia aquatica</name>
    <dbReference type="NCBI Taxonomy" id="3197"/>
    <lineage>
        <taxon>Eukaryota</taxon>
        <taxon>Viridiplantae</taxon>
        <taxon>Streptophyta</taxon>
        <taxon>Embryophyta</taxon>
        <taxon>Marchantiophyta</taxon>
        <taxon>Marchantiopsida</taxon>
        <taxon>Marchantiidae</taxon>
        <taxon>Marchantiales</taxon>
        <taxon>Marchantiaceae</taxon>
        <taxon>Marchantia</taxon>
    </lineage>
</organism>
<accession>A0A2R6X536</accession>
<name>A0A2R6X536_MARPO</name>
<gene>
    <name evidence="2" type="ORF">MARPO_0035s0025</name>
</gene>
<reference evidence="3" key="1">
    <citation type="journal article" date="2017" name="Cell">
        <title>Insights into land plant evolution garnered from the Marchantia polymorpha genome.</title>
        <authorList>
            <person name="Bowman J.L."/>
            <person name="Kohchi T."/>
            <person name="Yamato K.T."/>
            <person name="Jenkins J."/>
            <person name="Shu S."/>
            <person name="Ishizaki K."/>
            <person name="Yamaoka S."/>
            <person name="Nishihama R."/>
            <person name="Nakamura Y."/>
            <person name="Berger F."/>
            <person name="Adam C."/>
            <person name="Aki S.S."/>
            <person name="Althoff F."/>
            <person name="Araki T."/>
            <person name="Arteaga-Vazquez M.A."/>
            <person name="Balasubrmanian S."/>
            <person name="Barry K."/>
            <person name="Bauer D."/>
            <person name="Boehm C.R."/>
            <person name="Briginshaw L."/>
            <person name="Caballero-Perez J."/>
            <person name="Catarino B."/>
            <person name="Chen F."/>
            <person name="Chiyoda S."/>
            <person name="Chovatia M."/>
            <person name="Davies K.M."/>
            <person name="Delmans M."/>
            <person name="Demura T."/>
            <person name="Dierschke T."/>
            <person name="Dolan L."/>
            <person name="Dorantes-Acosta A.E."/>
            <person name="Eklund D.M."/>
            <person name="Florent S.N."/>
            <person name="Flores-Sandoval E."/>
            <person name="Fujiyama A."/>
            <person name="Fukuzawa H."/>
            <person name="Galik B."/>
            <person name="Grimanelli D."/>
            <person name="Grimwood J."/>
            <person name="Grossniklaus U."/>
            <person name="Hamada T."/>
            <person name="Haseloff J."/>
            <person name="Hetherington A.J."/>
            <person name="Higo A."/>
            <person name="Hirakawa Y."/>
            <person name="Hundley H.N."/>
            <person name="Ikeda Y."/>
            <person name="Inoue K."/>
            <person name="Inoue S.I."/>
            <person name="Ishida S."/>
            <person name="Jia Q."/>
            <person name="Kakita M."/>
            <person name="Kanazawa T."/>
            <person name="Kawai Y."/>
            <person name="Kawashima T."/>
            <person name="Kennedy M."/>
            <person name="Kinose K."/>
            <person name="Kinoshita T."/>
            <person name="Kohara Y."/>
            <person name="Koide E."/>
            <person name="Komatsu K."/>
            <person name="Kopischke S."/>
            <person name="Kubo M."/>
            <person name="Kyozuka J."/>
            <person name="Lagercrantz U."/>
            <person name="Lin S.S."/>
            <person name="Lindquist E."/>
            <person name="Lipzen A.M."/>
            <person name="Lu C.W."/>
            <person name="De Luna E."/>
            <person name="Martienssen R.A."/>
            <person name="Minamino N."/>
            <person name="Mizutani M."/>
            <person name="Mizutani M."/>
            <person name="Mochizuki N."/>
            <person name="Monte I."/>
            <person name="Mosher R."/>
            <person name="Nagasaki H."/>
            <person name="Nakagami H."/>
            <person name="Naramoto S."/>
            <person name="Nishitani K."/>
            <person name="Ohtani M."/>
            <person name="Okamoto T."/>
            <person name="Okumura M."/>
            <person name="Phillips J."/>
            <person name="Pollak B."/>
            <person name="Reinders A."/>
            <person name="Rovekamp M."/>
            <person name="Sano R."/>
            <person name="Sawa S."/>
            <person name="Schmid M.W."/>
            <person name="Shirakawa M."/>
            <person name="Solano R."/>
            <person name="Spunde A."/>
            <person name="Suetsugu N."/>
            <person name="Sugano S."/>
            <person name="Sugiyama A."/>
            <person name="Sun R."/>
            <person name="Suzuki Y."/>
            <person name="Takenaka M."/>
            <person name="Takezawa D."/>
            <person name="Tomogane H."/>
            <person name="Tsuzuki M."/>
            <person name="Ueda T."/>
            <person name="Umeda M."/>
            <person name="Ward J.M."/>
            <person name="Watanabe Y."/>
            <person name="Yazaki K."/>
            <person name="Yokoyama R."/>
            <person name="Yoshitake Y."/>
            <person name="Yotsui I."/>
            <person name="Zachgo S."/>
            <person name="Schmutz J."/>
        </authorList>
    </citation>
    <scope>NUCLEOTIDE SEQUENCE [LARGE SCALE GENOMIC DNA]</scope>
    <source>
        <strain evidence="3">Tak-1</strain>
    </source>
</reference>
<dbReference type="PANTHER" id="PTHR31374">
    <property type="entry name" value="AUXIN-INDUCED PROTEIN-LIKE-RELATED"/>
    <property type="match status" value="1"/>
</dbReference>
<evidence type="ECO:0000313" key="3">
    <source>
        <dbReference type="Proteomes" id="UP000244005"/>
    </source>
</evidence>
<sequence>MVLGKMPRSTSKLVKRIQGLTSPKKANSELGHSKRVAFSQLPESAQWALLTGRAGGMSKSSKLGRLPQDIPQGCLAVYVGLERRRYVISTNFLAHSLFKELLKRSEEEFGFEYEGGLNIACDCSLFENVLWMIATKDPAARTTKLDEVIDMLESSF</sequence>
<dbReference type="Proteomes" id="UP000244005">
    <property type="component" value="Unassembled WGS sequence"/>
</dbReference>
<comment type="similarity">
    <text evidence="1">Belongs to the ARG7 family.</text>
</comment>
<dbReference type="Pfam" id="PF02519">
    <property type="entry name" value="Auxin_inducible"/>
    <property type="match status" value="1"/>
</dbReference>
<dbReference type="EMBL" id="KZ772707">
    <property type="protein sequence ID" value="PTQ41217.1"/>
    <property type="molecule type" value="Genomic_DNA"/>
</dbReference>
<dbReference type="InterPro" id="IPR003676">
    <property type="entry name" value="SAUR_fam"/>
</dbReference>